<name>A0A315FYK7_SALET</name>
<reference evidence="2 3" key="1">
    <citation type="submission" date="2018-04" db="EMBL/GenBank/DDBJ databases">
        <title>Whole genome sequencing of Salmonella enterica.</title>
        <authorList>
            <person name="Bell R."/>
        </authorList>
    </citation>
    <scope>NUCLEOTIDE SEQUENCE [LARGE SCALE GENOMIC DNA]</scope>
    <source>
        <strain evidence="2 3">CFSAN058603</strain>
    </source>
</reference>
<accession>A0A315FYK7</accession>
<evidence type="ECO:0000313" key="2">
    <source>
        <dbReference type="EMBL" id="PUF79918.1"/>
    </source>
</evidence>
<evidence type="ECO:0000313" key="3">
    <source>
        <dbReference type="Proteomes" id="UP000250700"/>
    </source>
</evidence>
<sequence length="173" mass="19664">MPVKFTKEQLHQVIRYNPDTGKFLRLTTTSSNAIAGEECGNLDSQGYLRFRVLGQEFRAHRLAVFYMTGKWPLVTDHINGNRADNRWSNIRVTDSKGNARNLSTRHDNKSGHKGVTWDSRREKWLVQLGRDGEKITIGRYRDRGLAVAMAKAAYEYLAPDVTHRSAMLNGGKS</sequence>
<gene>
    <name evidence="2" type="ORF">DAX91_16330</name>
</gene>
<evidence type="ECO:0000259" key="1">
    <source>
        <dbReference type="Pfam" id="PF13392"/>
    </source>
</evidence>
<dbReference type="Gene3D" id="3.90.75.20">
    <property type="match status" value="1"/>
</dbReference>
<feature type="domain" description="HNH nuclease" evidence="1">
    <location>
        <begin position="58"/>
        <end position="100"/>
    </location>
</feature>
<comment type="caution">
    <text evidence="2">The sequence shown here is derived from an EMBL/GenBank/DDBJ whole genome shotgun (WGS) entry which is preliminary data.</text>
</comment>
<dbReference type="SUPFAM" id="SSF54060">
    <property type="entry name" value="His-Me finger endonucleases"/>
    <property type="match status" value="1"/>
</dbReference>
<dbReference type="InterPro" id="IPR003615">
    <property type="entry name" value="HNH_nuc"/>
</dbReference>
<dbReference type="Proteomes" id="UP000250700">
    <property type="component" value="Unassembled WGS sequence"/>
</dbReference>
<dbReference type="EMBL" id="QARU01000010">
    <property type="protein sequence ID" value="PUF79918.1"/>
    <property type="molecule type" value="Genomic_DNA"/>
</dbReference>
<dbReference type="RefSeq" id="WP_108415304.1">
    <property type="nucleotide sequence ID" value="NZ_QAQA01000008.1"/>
</dbReference>
<dbReference type="InterPro" id="IPR044925">
    <property type="entry name" value="His-Me_finger_sf"/>
</dbReference>
<dbReference type="AlphaFoldDB" id="A0A315FYK7"/>
<dbReference type="Pfam" id="PF13392">
    <property type="entry name" value="HNH_3"/>
    <property type="match status" value="1"/>
</dbReference>
<proteinExistence type="predicted"/>
<organism evidence="2 3">
    <name type="scientific">Salmonella enterica I</name>
    <dbReference type="NCBI Taxonomy" id="59201"/>
    <lineage>
        <taxon>Bacteria</taxon>
        <taxon>Pseudomonadati</taxon>
        <taxon>Pseudomonadota</taxon>
        <taxon>Gammaproteobacteria</taxon>
        <taxon>Enterobacterales</taxon>
        <taxon>Enterobacteriaceae</taxon>
        <taxon>Salmonella</taxon>
    </lineage>
</organism>
<protein>
    <submittedName>
        <fullName evidence="2">Fis family transcriptional regulator</fullName>
    </submittedName>
</protein>